<dbReference type="InterPro" id="IPR003599">
    <property type="entry name" value="Ig_sub"/>
</dbReference>
<dbReference type="Proteomes" id="UP000694891">
    <property type="component" value="Unplaced"/>
</dbReference>
<dbReference type="RefSeq" id="XP_008285413.1">
    <property type="nucleotide sequence ID" value="XM_008287191.1"/>
</dbReference>
<proteinExistence type="predicted"/>
<evidence type="ECO:0000256" key="6">
    <source>
        <dbReference type="ARBA" id="ARBA00023157"/>
    </source>
</evidence>
<dbReference type="Gene3D" id="2.60.40.10">
    <property type="entry name" value="Immunoglobulins"/>
    <property type="match status" value="2"/>
</dbReference>
<evidence type="ECO:0000313" key="12">
    <source>
        <dbReference type="RefSeq" id="XP_008285413.1"/>
    </source>
</evidence>
<dbReference type="GO" id="GO:0009617">
    <property type="term" value="P:response to bacterium"/>
    <property type="evidence" value="ECO:0007669"/>
    <property type="project" value="TreeGrafter"/>
</dbReference>
<keyword evidence="6" id="KW-1015">Disulfide bond</keyword>
<dbReference type="PANTHER" id="PTHR19433:SF127">
    <property type="entry name" value="NITR9"/>
    <property type="match status" value="1"/>
</dbReference>
<feature type="transmembrane region" description="Helical" evidence="8">
    <location>
        <begin position="256"/>
        <end position="278"/>
    </location>
</feature>
<evidence type="ECO:0000256" key="1">
    <source>
        <dbReference type="ARBA" id="ARBA00004236"/>
    </source>
</evidence>
<keyword evidence="4" id="KW-0391">Immunity</keyword>
<evidence type="ECO:0000256" key="4">
    <source>
        <dbReference type="ARBA" id="ARBA00022859"/>
    </source>
</evidence>
<comment type="subcellular location">
    <subcellularLocation>
        <location evidence="1">Cell membrane</location>
    </subcellularLocation>
</comment>
<dbReference type="InterPro" id="IPR007110">
    <property type="entry name" value="Ig-like_dom"/>
</dbReference>
<dbReference type="PROSITE" id="PS50835">
    <property type="entry name" value="IG_LIKE"/>
    <property type="match status" value="2"/>
</dbReference>
<keyword evidence="8" id="KW-0812">Transmembrane</keyword>
<dbReference type="SMART" id="SM00409">
    <property type="entry name" value="IG"/>
    <property type="match status" value="2"/>
</dbReference>
<dbReference type="GO" id="GO:0002376">
    <property type="term" value="P:immune system process"/>
    <property type="evidence" value="ECO:0007669"/>
    <property type="project" value="UniProtKB-KW"/>
</dbReference>
<accession>A0A9Y4K6V6</accession>
<evidence type="ECO:0000259" key="10">
    <source>
        <dbReference type="PROSITE" id="PS50835"/>
    </source>
</evidence>
<dbReference type="InterPro" id="IPR013783">
    <property type="entry name" value="Ig-like_fold"/>
</dbReference>
<dbReference type="AlphaFoldDB" id="A0A9Y4K6V6"/>
<gene>
    <name evidence="12" type="primary">LOC103361176</name>
</gene>
<organism evidence="11 12">
    <name type="scientific">Stegastes partitus</name>
    <name type="common">bicolor damselfish</name>
    <dbReference type="NCBI Taxonomy" id="144197"/>
    <lineage>
        <taxon>Eukaryota</taxon>
        <taxon>Metazoa</taxon>
        <taxon>Chordata</taxon>
        <taxon>Craniata</taxon>
        <taxon>Vertebrata</taxon>
        <taxon>Euteleostomi</taxon>
        <taxon>Actinopterygii</taxon>
        <taxon>Neopterygii</taxon>
        <taxon>Teleostei</taxon>
        <taxon>Neoteleostei</taxon>
        <taxon>Acanthomorphata</taxon>
        <taxon>Ovalentaria</taxon>
        <taxon>Pomacentridae</taxon>
        <taxon>Stegastes</taxon>
    </lineage>
</organism>
<evidence type="ECO:0000256" key="3">
    <source>
        <dbReference type="ARBA" id="ARBA00022729"/>
    </source>
</evidence>
<feature type="domain" description="Ig-like" evidence="10">
    <location>
        <begin position="38"/>
        <end position="119"/>
    </location>
</feature>
<reference evidence="12" key="1">
    <citation type="submission" date="2025-08" db="UniProtKB">
        <authorList>
            <consortium name="RefSeq"/>
        </authorList>
    </citation>
    <scope>IDENTIFICATION</scope>
</reference>
<keyword evidence="7" id="KW-0325">Glycoprotein</keyword>
<feature type="chain" id="PRO_5041437012" evidence="9">
    <location>
        <begin position="20"/>
        <end position="349"/>
    </location>
</feature>
<feature type="domain" description="Ig-like" evidence="10">
    <location>
        <begin position="140"/>
        <end position="250"/>
    </location>
</feature>
<keyword evidence="2" id="KW-1003">Cell membrane</keyword>
<evidence type="ECO:0000256" key="9">
    <source>
        <dbReference type="SAM" id="SignalP"/>
    </source>
</evidence>
<dbReference type="InterPro" id="IPR013106">
    <property type="entry name" value="Ig_V-set"/>
</dbReference>
<dbReference type="InterPro" id="IPR036179">
    <property type="entry name" value="Ig-like_dom_sf"/>
</dbReference>
<name>A0A9Y4K6V6_9TELE</name>
<dbReference type="InterPro" id="IPR052051">
    <property type="entry name" value="TCR_complex_component"/>
</dbReference>
<protein>
    <submittedName>
        <fullName evidence="12">Uncharacterized protein LOC103361176 isoform X1</fullName>
    </submittedName>
</protein>
<keyword evidence="5 8" id="KW-0472">Membrane</keyword>
<evidence type="ECO:0000256" key="2">
    <source>
        <dbReference type="ARBA" id="ARBA00022475"/>
    </source>
</evidence>
<dbReference type="PANTHER" id="PTHR19433">
    <property type="entry name" value="T-CELL RECEPTOR ALPHA CHAIN V REGION-RELATED"/>
    <property type="match status" value="1"/>
</dbReference>
<keyword evidence="8" id="KW-1133">Transmembrane helix</keyword>
<feature type="signal peptide" evidence="9">
    <location>
        <begin position="1"/>
        <end position="19"/>
    </location>
</feature>
<evidence type="ECO:0000256" key="5">
    <source>
        <dbReference type="ARBA" id="ARBA00023136"/>
    </source>
</evidence>
<keyword evidence="3 9" id="KW-0732">Signal</keyword>
<dbReference type="SMART" id="SM00406">
    <property type="entry name" value="IGv"/>
    <property type="match status" value="2"/>
</dbReference>
<evidence type="ECO:0000256" key="8">
    <source>
        <dbReference type="SAM" id="Phobius"/>
    </source>
</evidence>
<dbReference type="GO" id="GO:0005886">
    <property type="term" value="C:plasma membrane"/>
    <property type="evidence" value="ECO:0007669"/>
    <property type="project" value="UniProtKB-SubCell"/>
</dbReference>
<dbReference type="GeneID" id="103361176"/>
<dbReference type="SUPFAM" id="SSF48726">
    <property type="entry name" value="Immunoglobulin"/>
    <property type="match status" value="2"/>
</dbReference>
<keyword evidence="11" id="KW-1185">Reference proteome</keyword>
<dbReference type="CDD" id="cd00099">
    <property type="entry name" value="IgV"/>
    <property type="match status" value="2"/>
</dbReference>
<dbReference type="Pfam" id="PF07686">
    <property type="entry name" value="V-set"/>
    <property type="match status" value="2"/>
</dbReference>
<evidence type="ECO:0000313" key="11">
    <source>
        <dbReference type="Proteomes" id="UP000694891"/>
    </source>
</evidence>
<sequence length="349" mass="38003">MIPFCIFLALLYKICLVLADSETTNVVQESGVRTAKVGENVTLSCFCKSEAVTFLSWYQQRLGGNPHIISSQMKRSPDADIDPAYKNRFTVFAQSDKCTNDLTITDLRLSDSATYYCGVLVFNAIEFGEGIFLHVETSPPNNLSTAHQPELQLLRVGDSVNLSCTAYTKPCAGNQNFYWFRHHASQPAIMYPSKGQCTSLSNEKPPRKSCTLTLAINSVNVSDAGIYYCALASCGEIVVGNGTRVEIVVSAKAPPLLVYCLTVALAVSIVVLVSLAVITYKMKKKTCSVCNGTVSHLAASSASDIVSQDENSLHYAALSLKRNSERQRGGVEDSEESACVYSRVKSRKV</sequence>
<evidence type="ECO:0000256" key="7">
    <source>
        <dbReference type="ARBA" id="ARBA00023180"/>
    </source>
</evidence>